<dbReference type="InterPro" id="IPR000415">
    <property type="entry name" value="Nitroreductase-like"/>
</dbReference>
<dbReference type="NCBIfam" id="NF047509">
    <property type="entry name" value="Rv3131_FMN_oxido"/>
    <property type="match status" value="1"/>
</dbReference>
<name>A0A1M7BJV9_9FIRM</name>
<dbReference type="RefSeq" id="WP_242962590.1">
    <property type="nucleotide sequence ID" value="NZ_FRAC01000037.1"/>
</dbReference>
<sequence length="401" mass="45249">MKKGVIMKKGKKKLTVIILSFILLLLAGFISLFVISGIFLPASYLKPWSKTYQDRFNDPRLKLAACGLLAANGHNMQPWKIKLDEKDPSVFYLYADSSRVTKEVDPYARQMMVSQGTFLEYVKVAGDELGTPVTIDLFPEGSYDEKDLYKSMDKYPVAKLTLTQAAPVKTELYDNIFLPDTNRGDYQDKSLSQNETTALAYTKEFEEITARVFQNAPDMEALGNYAIKSAEIEANVSRVMKETEVIFRPNEYLKNKYRYGFSVEGQGTSGLMKHILQGIVTIFPSMNSGKAQTDSFISSTKKSVANTPSYLLLISKDNSRTSQVESGMAYSYCILKAHNMGLVMQPLSQSLEEYDEMKDVYKDIQQQYGEGRTVQMLMRLGSPVKEAPRSMRQDVMSLLTQ</sequence>
<dbReference type="GO" id="GO:0016491">
    <property type="term" value="F:oxidoreductase activity"/>
    <property type="evidence" value="ECO:0007669"/>
    <property type="project" value="InterPro"/>
</dbReference>
<proteinExistence type="predicted"/>
<gene>
    <name evidence="1" type="ORF">SAMN02745136_05157</name>
</gene>
<dbReference type="AlphaFoldDB" id="A0A1M7BJV9"/>
<evidence type="ECO:0008006" key="3">
    <source>
        <dbReference type="Google" id="ProtNLM"/>
    </source>
</evidence>
<dbReference type="PANTHER" id="PTHR43543:SF1">
    <property type="entry name" value="MALONIC SEMIALDEHYDE REDUCTASE RUTE-RELATED"/>
    <property type="match status" value="1"/>
</dbReference>
<keyword evidence="2" id="KW-1185">Reference proteome</keyword>
<dbReference type="STRING" id="1121322.SAMN02745136_05157"/>
<dbReference type="EMBL" id="FRAC01000037">
    <property type="protein sequence ID" value="SHL55270.1"/>
    <property type="molecule type" value="Genomic_DNA"/>
</dbReference>
<dbReference type="Proteomes" id="UP000184386">
    <property type="component" value="Unassembled WGS sequence"/>
</dbReference>
<protein>
    <recommendedName>
        <fullName evidence="3">Nitroreductase family protein</fullName>
    </recommendedName>
</protein>
<dbReference type="InterPro" id="IPR050461">
    <property type="entry name" value="Nitroreductase_HadB/RutE"/>
</dbReference>
<dbReference type="PANTHER" id="PTHR43543">
    <property type="entry name" value="MALONIC SEMIALDEHYDE REDUCTASE RUTE-RELATED"/>
    <property type="match status" value="1"/>
</dbReference>
<reference evidence="1 2" key="1">
    <citation type="submission" date="2016-11" db="EMBL/GenBank/DDBJ databases">
        <authorList>
            <person name="Jaros S."/>
            <person name="Januszkiewicz K."/>
            <person name="Wedrychowicz H."/>
        </authorList>
    </citation>
    <scope>NUCLEOTIDE SEQUENCE [LARGE SCALE GENOMIC DNA]</scope>
    <source>
        <strain evidence="1 2">DSM 15929</strain>
    </source>
</reference>
<evidence type="ECO:0000313" key="1">
    <source>
        <dbReference type="EMBL" id="SHL55270.1"/>
    </source>
</evidence>
<organism evidence="1 2">
    <name type="scientific">Anaerocolumna jejuensis DSM 15929</name>
    <dbReference type="NCBI Taxonomy" id="1121322"/>
    <lineage>
        <taxon>Bacteria</taxon>
        <taxon>Bacillati</taxon>
        <taxon>Bacillota</taxon>
        <taxon>Clostridia</taxon>
        <taxon>Lachnospirales</taxon>
        <taxon>Lachnospiraceae</taxon>
        <taxon>Anaerocolumna</taxon>
    </lineage>
</organism>
<evidence type="ECO:0000313" key="2">
    <source>
        <dbReference type="Proteomes" id="UP000184386"/>
    </source>
</evidence>
<dbReference type="SUPFAM" id="SSF55469">
    <property type="entry name" value="FMN-dependent nitroreductase-like"/>
    <property type="match status" value="1"/>
</dbReference>
<dbReference type="Gene3D" id="3.40.109.10">
    <property type="entry name" value="NADH Oxidase"/>
    <property type="match status" value="1"/>
</dbReference>
<accession>A0A1M7BJV9</accession>